<keyword evidence="1" id="KW-0472">Membrane</keyword>
<feature type="transmembrane region" description="Helical" evidence="1">
    <location>
        <begin position="165"/>
        <end position="182"/>
    </location>
</feature>
<feature type="transmembrane region" description="Helical" evidence="1">
    <location>
        <begin position="50"/>
        <end position="71"/>
    </location>
</feature>
<keyword evidence="1" id="KW-1133">Transmembrane helix</keyword>
<reference evidence="2 3" key="1">
    <citation type="submission" date="2009-12" db="EMBL/GenBank/DDBJ databases">
        <authorList>
            <person name="Lefebure T."/>
            <person name="Cornejo O.E."/>
            <person name="Pavinski Bitar P.D."/>
            <person name="Lang P."/>
            <person name="Stanhope M.J."/>
        </authorList>
    </citation>
    <scope>NUCLEOTIDE SEQUENCE [LARGE SCALE GENOMIC DNA]</scope>
    <source>
        <strain evidence="2 3">FA-1</strain>
    </source>
</reference>
<dbReference type="EMBL" id="AJTZ01000003">
    <property type="protein sequence ID" value="EJN94987.1"/>
    <property type="molecule type" value="Genomic_DNA"/>
</dbReference>
<keyword evidence="3" id="KW-1185">Reference proteome</keyword>
<feature type="transmembrane region" description="Helical" evidence="1">
    <location>
        <begin position="20"/>
        <end position="38"/>
    </location>
</feature>
<feature type="transmembrane region" description="Helical" evidence="1">
    <location>
        <begin position="137"/>
        <end position="158"/>
    </location>
</feature>
<gene>
    <name evidence="2" type="ORF">SRA_01367</name>
</gene>
<evidence type="ECO:0000313" key="2">
    <source>
        <dbReference type="EMBL" id="EJN94987.1"/>
    </source>
</evidence>
<organism evidence="2 3">
    <name type="scientific">Streptococcus ratti FA-1 = DSM 20564</name>
    <dbReference type="NCBI Taxonomy" id="699248"/>
    <lineage>
        <taxon>Bacteria</taxon>
        <taxon>Bacillati</taxon>
        <taxon>Bacillota</taxon>
        <taxon>Bacilli</taxon>
        <taxon>Lactobacillales</taxon>
        <taxon>Streptococcaceae</taxon>
        <taxon>Streptococcus</taxon>
    </lineage>
</organism>
<comment type="caution">
    <text evidence="2">The sequence shown here is derived from an EMBL/GenBank/DDBJ whole genome shotgun (WGS) entry which is preliminary data.</text>
</comment>
<keyword evidence="1" id="KW-0812">Transmembrane</keyword>
<feature type="transmembrane region" description="Helical" evidence="1">
    <location>
        <begin position="214"/>
        <end position="232"/>
    </location>
</feature>
<dbReference type="RefSeq" id="WP_003086777.1">
    <property type="nucleotide sequence ID" value="NZ_AJTZ01000003.1"/>
</dbReference>
<evidence type="ECO:0000256" key="1">
    <source>
        <dbReference type="SAM" id="Phobius"/>
    </source>
</evidence>
<dbReference type="Proteomes" id="UP000007815">
    <property type="component" value="Unassembled WGS sequence"/>
</dbReference>
<feature type="transmembrane region" description="Helical" evidence="1">
    <location>
        <begin position="92"/>
        <end position="117"/>
    </location>
</feature>
<proteinExistence type="predicted"/>
<protein>
    <recommendedName>
        <fullName evidence="4">ABC transporter permease</fullName>
    </recommendedName>
</protein>
<evidence type="ECO:0000313" key="3">
    <source>
        <dbReference type="Proteomes" id="UP000007815"/>
    </source>
</evidence>
<evidence type="ECO:0008006" key="4">
    <source>
        <dbReference type="Google" id="ProtNLM"/>
    </source>
</evidence>
<sequence>MNNKWATVLFVRLTIVKFSVFIFLMLSLLLGGGIIYSIENLKGPFQVYNIYSVFSTVSNFLLMYAAINAFGREFRYKTINQLRISGRSSIEIILRKLLAVELLAILTSLVSFAEVAFYKIYFNHPQIDLFEIFNHLVPAYLVYALFLFSLGSIITLVLKSSLYSFITLFLTLRLGVTIMNVMNNFESTADLTKYIPLSFVENAFSFAKYTPEQYVVTIVWSVALMALLPVIYRKWGYA</sequence>
<name>A0ABN0GX98_STRRT</name>
<accession>A0ABN0GX98</accession>